<dbReference type="KEGG" id="mseb:RE474_07845"/>
<dbReference type="EMBL" id="CP133592">
    <property type="protein sequence ID" value="WMW24014.1"/>
    <property type="molecule type" value="Genomic_DNA"/>
</dbReference>
<reference evidence="1 2" key="1">
    <citation type="submission" date="2023-08" db="EMBL/GenBank/DDBJ databases">
        <title>Methanolobus mangrovi sp. nov. and Methanolobus sediminis sp. nov, two novel methylotrophic methanogens isolated from mangrove sediments in China.</title>
        <authorList>
            <person name="Zhou J."/>
        </authorList>
    </citation>
    <scope>NUCLEOTIDE SEQUENCE [LARGE SCALE GENOMIC DNA]</scope>
    <source>
        <strain evidence="1 2">FTZ6</strain>
    </source>
</reference>
<keyword evidence="2" id="KW-1185">Reference proteome</keyword>
<evidence type="ECO:0000313" key="2">
    <source>
        <dbReference type="Proteomes" id="UP001182908"/>
    </source>
</evidence>
<dbReference type="Proteomes" id="UP001182908">
    <property type="component" value="Chromosome"/>
</dbReference>
<name>A0AA51YKJ1_9EURY</name>
<protein>
    <submittedName>
        <fullName evidence="1">Uncharacterized protein</fullName>
    </submittedName>
</protein>
<dbReference type="GeneID" id="84232620"/>
<accession>A0AA51YKJ1</accession>
<organism evidence="1 2">
    <name type="scientific">Methanolobus sediminis</name>
    <dbReference type="NCBI Taxonomy" id="3072978"/>
    <lineage>
        <taxon>Archaea</taxon>
        <taxon>Methanobacteriati</taxon>
        <taxon>Methanobacteriota</taxon>
        <taxon>Stenosarchaea group</taxon>
        <taxon>Methanomicrobia</taxon>
        <taxon>Methanosarcinales</taxon>
        <taxon>Methanosarcinaceae</taxon>
        <taxon>Methanolobus</taxon>
    </lineage>
</organism>
<sequence length="82" mass="9649">MYPQSDEYKNTAYETHKNGLFWQTYIYKKDIDLNYRLISIARFLVEPESETIHEIIDKTVSAINPQFPDSKRLNIHAVGELS</sequence>
<dbReference type="RefSeq" id="WP_309309832.1">
    <property type="nucleotide sequence ID" value="NZ_CP133592.1"/>
</dbReference>
<dbReference type="AlphaFoldDB" id="A0AA51YKJ1"/>
<proteinExistence type="predicted"/>
<gene>
    <name evidence="1" type="ORF">RE474_07845</name>
</gene>
<evidence type="ECO:0000313" key="1">
    <source>
        <dbReference type="EMBL" id="WMW24014.1"/>
    </source>
</evidence>